<protein>
    <submittedName>
        <fullName evidence="1">Uncharacterized protein</fullName>
    </submittedName>
</protein>
<dbReference type="EMBL" id="JACHGY010000001">
    <property type="protein sequence ID" value="MBB6430264.1"/>
    <property type="molecule type" value="Genomic_DNA"/>
</dbReference>
<sequence length="124" mass="13835">MVNKQIFQLMIALCFLIPSCGDGGQPGNTYSVQGRYVGNYSNGQEVIVLNQDNTFTQTFSRNGVTQHSLDGTWELRNESIVFSPFIVVDSSPPKQYGHVEGSLHKKGEVISFNPDTDYFIRKSP</sequence>
<proteinExistence type="predicted"/>
<comment type="caution">
    <text evidence="1">The sequence shown here is derived from an EMBL/GenBank/DDBJ whole genome shotgun (WGS) entry which is preliminary data.</text>
</comment>
<organism evidence="1 2">
    <name type="scientific">Algisphaera agarilytica</name>
    <dbReference type="NCBI Taxonomy" id="1385975"/>
    <lineage>
        <taxon>Bacteria</taxon>
        <taxon>Pseudomonadati</taxon>
        <taxon>Planctomycetota</taxon>
        <taxon>Phycisphaerae</taxon>
        <taxon>Phycisphaerales</taxon>
        <taxon>Phycisphaeraceae</taxon>
        <taxon>Algisphaera</taxon>
    </lineage>
</organism>
<keyword evidence="2" id="KW-1185">Reference proteome</keyword>
<name>A0A7X0H6Q6_9BACT</name>
<dbReference type="AlphaFoldDB" id="A0A7X0H6Q6"/>
<evidence type="ECO:0000313" key="1">
    <source>
        <dbReference type="EMBL" id="MBB6430264.1"/>
    </source>
</evidence>
<reference evidence="1 2" key="1">
    <citation type="submission" date="2020-08" db="EMBL/GenBank/DDBJ databases">
        <title>Genomic Encyclopedia of Type Strains, Phase IV (KMG-IV): sequencing the most valuable type-strain genomes for metagenomic binning, comparative biology and taxonomic classification.</title>
        <authorList>
            <person name="Goeker M."/>
        </authorList>
    </citation>
    <scope>NUCLEOTIDE SEQUENCE [LARGE SCALE GENOMIC DNA]</scope>
    <source>
        <strain evidence="1 2">DSM 103725</strain>
    </source>
</reference>
<accession>A0A7X0H6Q6</accession>
<evidence type="ECO:0000313" key="2">
    <source>
        <dbReference type="Proteomes" id="UP000541810"/>
    </source>
</evidence>
<dbReference type="Proteomes" id="UP000541810">
    <property type="component" value="Unassembled WGS sequence"/>
</dbReference>
<gene>
    <name evidence="1" type="ORF">HNQ40_002070</name>
</gene>